<dbReference type="EMBL" id="JAOWKZ010000001">
    <property type="protein sequence ID" value="MCV2871358.1"/>
    <property type="molecule type" value="Genomic_DNA"/>
</dbReference>
<dbReference type="SUPFAM" id="SSF55729">
    <property type="entry name" value="Acyl-CoA N-acyltransferases (Nat)"/>
    <property type="match status" value="1"/>
</dbReference>
<accession>A0ABT2ZJQ2</accession>
<evidence type="ECO:0000256" key="1">
    <source>
        <dbReference type="ARBA" id="ARBA00022679"/>
    </source>
</evidence>
<reference evidence="4 5" key="1">
    <citation type="submission" date="2022-10" db="EMBL/GenBank/DDBJ databases">
        <title>Defluviimonas sp. nov., isolated from ocean surface sediments.</title>
        <authorList>
            <person name="He W."/>
            <person name="Wang L."/>
            <person name="Zhang D.-F."/>
        </authorList>
    </citation>
    <scope>NUCLEOTIDE SEQUENCE [LARGE SCALE GENOMIC DNA]</scope>
    <source>
        <strain evidence="4 5">WL0050</strain>
    </source>
</reference>
<feature type="domain" description="N-acetyltransferase" evidence="3">
    <location>
        <begin position="1"/>
        <end position="162"/>
    </location>
</feature>
<dbReference type="CDD" id="cd04301">
    <property type="entry name" value="NAT_SF"/>
    <property type="match status" value="1"/>
</dbReference>
<dbReference type="PANTHER" id="PTHR43072:SF23">
    <property type="entry name" value="UPF0039 PROTEIN C11D3.02C"/>
    <property type="match status" value="1"/>
</dbReference>
<dbReference type="Gene3D" id="3.40.630.30">
    <property type="match status" value="1"/>
</dbReference>
<keyword evidence="5" id="KW-1185">Reference proteome</keyword>
<comment type="caution">
    <text evidence="4">The sequence shown here is derived from an EMBL/GenBank/DDBJ whole genome shotgun (WGS) entry which is preliminary data.</text>
</comment>
<dbReference type="PROSITE" id="PS51186">
    <property type="entry name" value="GNAT"/>
    <property type="match status" value="1"/>
</dbReference>
<organism evidence="4 5">
    <name type="scientific">Albidovulum litorale</name>
    <dbReference type="NCBI Taxonomy" id="2984134"/>
    <lineage>
        <taxon>Bacteria</taxon>
        <taxon>Pseudomonadati</taxon>
        <taxon>Pseudomonadota</taxon>
        <taxon>Alphaproteobacteria</taxon>
        <taxon>Rhodobacterales</taxon>
        <taxon>Paracoccaceae</taxon>
        <taxon>Albidovulum</taxon>
    </lineage>
</organism>
<dbReference type="Pfam" id="PF00583">
    <property type="entry name" value="Acetyltransf_1"/>
    <property type="match status" value="1"/>
</dbReference>
<dbReference type="PANTHER" id="PTHR43072">
    <property type="entry name" value="N-ACETYLTRANSFERASE"/>
    <property type="match status" value="1"/>
</dbReference>
<evidence type="ECO:0000313" key="5">
    <source>
        <dbReference type="Proteomes" id="UP001652564"/>
    </source>
</evidence>
<evidence type="ECO:0000313" key="4">
    <source>
        <dbReference type="EMBL" id="MCV2871358.1"/>
    </source>
</evidence>
<proteinExistence type="predicted"/>
<name>A0ABT2ZJQ2_9RHOB</name>
<dbReference type="Proteomes" id="UP001652564">
    <property type="component" value="Unassembled WGS sequence"/>
</dbReference>
<sequence>MIRPARDADIPALIALWNPVIRDTTITFSSEEKTPESLARIIDERRAAGREFLLAEEDGRLMGFATYAQFRGGNGYAHAMEHTIVLAPEARGRGAGRALMARIEDHARAGGAHTLFAGISGENPDGVAFHARMGFVHVARLPEAGRKFGRWLDLVLMVKVFPTHG</sequence>
<gene>
    <name evidence="4" type="ORF">OEZ71_03520</name>
</gene>
<keyword evidence="2" id="KW-0012">Acyltransferase</keyword>
<protein>
    <submittedName>
        <fullName evidence="4">GNAT family N-acetyltransferase</fullName>
    </submittedName>
</protein>
<dbReference type="RefSeq" id="WP_263738997.1">
    <property type="nucleotide sequence ID" value="NZ_JAOWKZ010000001.1"/>
</dbReference>
<keyword evidence="1" id="KW-0808">Transferase</keyword>
<dbReference type="InterPro" id="IPR000182">
    <property type="entry name" value="GNAT_dom"/>
</dbReference>
<evidence type="ECO:0000256" key="2">
    <source>
        <dbReference type="ARBA" id="ARBA00023315"/>
    </source>
</evidence>
<dbReference type="InterPro" id="IPR016181">
    <property type="entry name" value="Acyl_CoA_acyltransferase"/>
</dbReference>
<evidence type="ECO:0000259" key="3">
    <source>
        <dbReference type="PROSITE" id="PS51186"/>
    </source>
</evidence>